<protein>
    <submittedName>
        <fullName evidence="1">Uncharacterized protein</fullName>
    </submittedName>
</protein>
<proteinExistence type="predicted"/>
<evidence type="ECO:0000313" key="1">
    <source>
        <dbReference type="EMBL" id="RRT58407.1"/>
    </source>
</evidence>
<dbReference type="EMBL" id="AMZH03008703">
    <property type="protein sequence ID" value="RRT58407.1"/>
    <property type="molecule type" value="Genomic_DNA"/>
</dbReference>
<name>A0A426Z355_ENSVE</name>
<reference evidence="1 2" key="1">
    <citation type="journal article" date="2014" name="Agronomy (Basel)">
        <title>A Draft Genome Sequence for Ensete ventricosum, the Drought-Tolerant Tree Against Hunger.</title>
        <authorList>
            <person name="Harrison J."/>
            <person name="Moore K.A."/>
            <person name="Paszkiewicz K."/>
            <person name="Jones T."/>
            <person name="Grant M."/>
            <person name="Ambacheew D."/>
            <person name="Muzemil S."/>
            <person name="Studholme D.J."/>
        </authorList>
    </citation>
    <scope>NUCLEOTIDE SEQUENCE [LARGE SCALE GENOMIC DNA]</scope>
</reference>
<sequence length="73" mass="8491">MKKKPQASNGVKISTCWKKTWAEAHLRTLAYKKAVTKLYNRKVRPWFIKSCDLVLRKTEVSDPTRSRDKLAAN</sequence>
<dbReference type="Proteomes" id="UP000287651">
    <property type="component" value="Unassembled WGS sequence"/>
</dbReference>
<gene>
    <name evidence="1" type="ORF">B296_00046654</name>
</gene>
<accession>A0A426Z355</accession>
<evidence type="ECO:0000313" key="2">
    <source>
        <dbReference type="Proteomes" id="UP000287651"/>
    </source>
</evidence>
<organism evidence="1 2">
    <name type="scientific">Ensete ventricosum</name>
    <name type="common">Abyssinian banana</name>
    <name type="synonym">Musa ensete</name>
    <dbReference type="NCBI Taxonomy" id="4639"/>
    <lineage>
        <taxon>Eukaryota</taxon>
        <taxon>Viridiplantae</taxon>
        <taxon>Streptophyta</taxon>
        <taxon>Embryophyta</taxon>
        <taxon>Tracheophyta</taxon>
        <taxon>Spermatophyta</taxon>
        <taxon>Magnoliopsida</taxon>
        <taxon>Liliopsida</taxon>
        <taxon>Zingiberales</taxon>
        <taxon>Musaceae</taxon>
        <taxon>Ensete</taxon>
    </lineage>
</organism>
<comment type="caution">
    <text evidence="1">The sequence shown here is derived from an EMBL/GenBank/DDBJ whole genome shotgun (WGS) entry which is preliminary data.</text>
</comment>
<dbReference type="AlphaFoldDB" id="A0A426Z355"/>